<feature type="compositionally biased region" description="Polar residues" evidence="5">
    <location>
        <begin position="351"/>
        <end position="369"/>
    </location>
</feature>
<dbReference type="EMBL" id="VJMJ01000175">
    <property type="protein sequence ID" value="KAF0728613.1"/>
    <property type="molecule type" value="Genomic_DNA"/>
</dbReference>
<dbReference type="Proteomes" id="UP000481153">
    <property type="component" value="Unassembled WGS sequence"/>
</dbReference>
<keyword evidence="2 4" id="KW-0863">Zinc-finger</keyword>
<organism evidence="7 8">
    <name type="scientific">Aphanomyces euteiches</name>
    <dbReference type="NCBI Taxonomy" id="100861"/>
    <lineage>
        <taxon>Eukaryota</taxon>
        <taxon>Sar</taxon>
        <taxon>Stramenopiles</taxon>
        <taxon>Oomycota</taxon>
        <taxon>Saprolegniomycetes</taxon>
        <taxon>Saprolegniales</taxon>
        <taxon>Verrucalvaceae</taxon>
        <taxon>Aphanomyces</taxon>
    </lineage>
</organism>
<dbReference type="InterPro" id="IPR000306">
    <property type="entry name" value="Znf_FYVE"/>
</dbReference>
<evidence type="ECO:0000256" key="2">
    <source>
        <dbReference type="ARBA" id="ARBA00022771"/>
    </source>
</evidence>
<dbReference type="AlphaFoldDB" id="A0A6G0WMR9"/>
<accession>A0A6G0WMR9</accession>
<dbReference type="SUPFAM" id="SSF57903">
    <property type="entry name" value="FYVE/PHD zinc finger"/>
    <property type="match status" value="1"/>
</dbReference>
<dbReference type="PANTHER" id="PTHR13510">
    <property type="entry name" value="FYVE-FINGER-CONTAINING RAB5 EFFECTOR PROTEIN RABENOSYN-5-RELATED"/>
    <property type="match status" value="1"/>
</dbReference>
<feature type="region of interest" description="Disordered" evidence="5">
    <location>
        <begin position="337"/>
        <end position="377"/>
    </location>
</feature>
<evidence type="ECO:0000313" key="7">
    <source>
        <dbReference type="EMBL" id="KAF0728613.1"/>
    </source>
</evidence>
<dbReference type="InterPro" id="IPR013083">
    <property type="entry name" value="Znf_RING/FYVE/PHD"/>
</dbReference>
<evidence type="ECO:0000313" key="8">
    <source>
        <dbReference type="Proteomes" id="UP000481153"/>
    </source>
</evidence>
<dbReference type="SUPFAM" id="SSF55961">
    <property type="entry name" value="Bet v1-like"/>
    <property type="match status" value="1"/>
</dbReference>
<dbReference type="Gene3D" id="3.30.40.10">
    <property type="entry name" value="Zinc/RING finger domain, C3HC4 (zinc finger)"/>
    <property type="match status" value="1"/>
</dbReference>
<name>A0A6G0WMR9_9STRA</name>
<keyword evidence="1" id="KW-0479">Metal-binding</keyword>
<reference evidence="7 8" key="1">
    <citation type="submission" date="2019-07" db="EMBL/GenBank/DDBJ databases">
        <title>Genomics analysis of Aphanomyces spp. identifies a new class of oomycete effector associated with host adaptation.</title>
        <authorList>
            <person name="Gaulin E."/>
        </authorList>
    </citation>
    <scope>NUCLEOTIDE SEQUENCE [LARGE SCALE GENOMIC DNA]</scope>
    <source>
        <strain evidence="7 8">ATCC 201684</strain>
    </source>
</reference>
<dbReference type="PANTHER" id="PTHR13510:SF44">
    <property type="entry name" value="RABENOSYN-5"/>
    <property type="match status" value="1"/>
</dbReference>
<dbReference type="InterPro" id="IPR052727">
    <property type="entry name" value="Rab4/Rab5_effector"/>
</dbReference>
<keyword evidence="8" id="KW-1185">Reference proteome</keyword>
<evidence type="ECO:0000256" key="5">
    <source>
        <dbReference type="SAM" id="MobiDB-lite"/>
    </source>
</evidence>
<proteinExistence type="predicted"/>
<comment type="caution">
    <text evidence="7">The sequence shown here is derived from an EMBL/GenBank/DDBJ whole genome shotgun (WGS) entry which is preliminary data.</text>
</comment>
<gene>
    <name evidence="7" type="ORF">Ae201684_013574</name>
</gene>
<dbReference type="Gene3D" id="3.30.530.20">
    <property type="match status" value="1"/>
</dbReference>
<dbReference type="InterPro" id="IPR011011">
    <property type="entry name" value="Znf_FYVE_PHD"/>
</dbReference>
<evidence type="ECO:0000256" key="1">
    <source>
        <dbReference type="ARBA" id="ARBA00022723"/>
    </source>
</evidence>
<evidence type="ECO:0000256" key="4">
    <source>
        <dbReference type="PROSITE-ProRule" id="PRU00091"/>
    </source>
</evidence>
<dbReference type="Pfam" id="PF01363">
    <property type="entry name" value="FYVE"/>
    <property type="match status" value="1"/>
</dbReference>
<evidence type="ECO:0000256" key="3">
    <source>
        <dbReference type="ARBA" id="ARBA00022833"/>
    </source>
</evidence>
<evidence type="ECO:0000259" key="6">
    <source>
        <dbReference type="PROSITE" id="PS50178"/>
    </source>
</evidence>
<dbReference type="PROSITE" id="PS50178">
    <property type="entry name" value="ZF_FYVE"/>
    <property type="match status" value="1"/>
</dbReference>
<feature type="domain" description="FYVE-type" evidence="6">
    <location>
        <begin position="253"/>
        <end position="318"/>
    </location>
</feature>
<dbReference type="GO" id="GO:0008270">
    <property type="term" value="F:zinc ion binding"/>
    <property type="evidence" value="ECO:0007669"/>
    <property type="project" value="UniProtKB-KW"/>
</dbReference>
<dbReference type="VEuPathDB" id="FungiDB:AeMF1_001334"/>
<protein>
    <recommendedName>
        <fullName evidence="6">FYVE-type domain-containing protein</fullName>
    </recommendedName>
</protein>
<sequence length="377" mass="42599">MEHHTVRLSSGDEEAIHKSLLKQVQIAVLTSPAMRLMNATREGFDLQEQHRGVRVYARKSASGGNETMSVSYSHLPFENIMYLLLAQSTEEHRIQQTLFFDDAFLDGCVLSTILTPTEEDPFQWYGIKYTRMVMSSYSFVDPRDMCYVEISGTTVDIDGNSVLYVMRESLTLQDVPDVPNAIRCRIKSLSLHTECPNGTIEHCQFHYLNPFGTVPSFVFNSSRFRHSTVIERYGQLINFKRMLELSKRTSFFPASQNACGSCSRVFWALTSRHACRSCCEVVCSNCCILIPRPKAQLYQANLTIIKEEYCKTCYLQVRDSSSSSGVATSLLSSRYLPKDSEPSLGFRSPVGTVQSRRSYKTPSSKQATLSMIPPLRG</sequence>
<keyword evidence="3" id="KW-0862">Zinc</keyword>
<dbReference type="InterPro" id="IPR023393">
    <property type="entry name" value="START-like_dom_sf"/>
</dbReference>
<dbReference type="InterPro" id="IPR017455">
    <property type="entry name" value="Znf_FYVE-rel"/>
</dbReference>